<proteinExistence type="inferred from homology"/>
<dbReference type="EMBL" id="JAAGYR010000001">
    <property type="protein sequence ID" value="NEN74891.1"/>
    <property type="molecule type" value="Genomic_DNA"/>
</dbReference>
<evidence type="ECO:0000256" key="2">
    <source>
        <dbReference type="ARBA" id="ARBA00038434"/>
    </source>
</evidence>
<comment type="similarity">
    <text evidence="2">Belongs to the HPF/YfiA ribosome-associated protein family. Short HPF subfamily.</text>
</comment>
<protein>
    <recommendedName>
        <fullName evidence="4">Ribosome hibernation promoting factor</fullName>
    </recommendedName>
    <alternativeName>
        <fullName evidence="5">Hibernation factor HPF</fullName>
    </alternativeName>
</protein>
<gene>
    <name evidence="6" type="primary">raiA</name>
    <name evidence="6" type="ORF">F9B74_00900</name>
</gene>
<dbReference type="InterPro" id="IPR036567">
    <property type="entry name" value="RHF-like"/>
</dbReference>
<evidence type="ECO:0000256" key="5">
    <source>
        <dbReference type="ARBA" id="ARBA00041319"/>
    </source>
</evidence>
<evidence type="ECO:0000313" key="6">
    <source>
        <dbReference type="EMBL" id="NEN74891.1"/>
    </source>
</evidence>
<organism evidence="6 7">
    <name type="scientific">Pelistega ratti</name>
    <dbReference type="NCBI Taxonomy" id="2652177"/>
    <lineage>
        <taxon>Bacteria</taxon>
        <taxon>Pseudomonadati</taxon>
        <taxon>Pseudomonadota</taxon>
        <taxon>Betaproteobacteria</taxon>
        <taxon>Burkholderiales</taxon>
        <taxon>Alcaligenaceae</taxon>
        <taxon>Pelistega</taxon>
    </lineage>
</organism>
<dbReference type="AlphaFoldDB" id="A0A6L9Y3E3"/>
<evidence type="ECO:0000256" key="4">
    <source>
        <dbReference type="ARBA" id="ARBA00041148"/>
    </source>
</evidence>
<comment type="subunit">
    <text evidence="3">Associates exclusively with 100S ribosomes, which are dimers of 70S ribosomes.</text>
</comment>
<dbReference type="FunFam" id="3.30.160.100:FF:000001">
    <property type="entry name" value="Ribosome hibernation promoting factor"/>
    <property type="match status" value="1"/>
</dbReference>
<comment type="caution">
    <text evidence="6">The sequence shown here is derived from an EMBL/GenBank/DDBJ whole genome shotgun (WGS) entry which is preliminary data.</text>
</comment>
<dbReference type="Proteomes" id="UP000477651">
    <property type="component" value="Unassembled WGS sequence"/>
</dbReference>
<dbReference type="Gene3D" id="3.30.160.100">
    <property type="entry name" value="Ribosome hibernation promotion factor-like"/>
    <property type="match status" value="1"/>
</dbReference>
<keyword evidence="7" id="KW-1185">Reference proteome</keyword>
<dbReference type="RefSeq" id="WP_159991672.1">
    <property type="nucleotide sequence ID" value="NZ_CP047165.1"/>
</dbReference>
<dbReference type="Pfam" id="PF02482">
    <property type="entry name" value="Ribosomal_S30AE"/>
    <property type="match status" value="1"/>
</dbReference>
<dbReference type="CDD" id="cd00552">
    <property type="entry name" value="RaiA"/>
    <property type="match status" value="1"/>
</dbReference>
<reference evidence="6 7" key="1">
    <citation type="submission" date="2020-02" db="EMBL/GenBank/DDBJ databases">
        <title>Pelistega sp. NLN82 were isolated from wild rodents of the Hainan Island.</title>
        <authorList>
            <person name="Niu N."/>
            <person name="Zhou J."/>
        </authorList>
    </citation>
    <scope>NUCLEOTIDE SEQUENCE [LARGE SCALE GENOMIC DNA]</scope>
    <source>
        <strain evidence="6 7">NLN82</strain>
    </source>
</reference>
<dbReference type="PANTHER" id="PTHR33231:SF1">
    <property type="entry name" value="30S RIBOSOMAL PROTEIN"/>
    <property type="match status" value="1"/>
</dbReference>
<sequence>MNLHISGHHLDITPAINDYVQKKLDRVLRHIDNIIDIQVILSKEPLKQKAEMTLRVPGKDIHAESIDDNLYAAIDLLIDKIDRLVVKHKEKQKKFV</sequence>
<dbReference type="GO" id="GO:0043024">
    <property type="term" value="F:ribosomal small subunit binding"/>
    <property type="evidence" value="ECO:0007669"/>
    <property type="project" value="TreeGrafter"/>
</dbReference>
<dbReference type="SUPFAM" id="SSF69754">
    <property type="entry name" value="Ribosome binding protein Y (YfiA homologue)"/>
    <property type="match status" value="1"/>
</dbReference>
<accession>A0A6L9Y3E3</accession>
<evidence type="ECO:0000313" key="7">
    <source>
        <dbReference type="Proteomes" id="UP000477651"/>
    </source>
</evidence>
<keyword evidence="1" id="KW-0810">Translation regulation</keyword>
<name>A0A6L9Y3E3_9BURK</name>
<dbReference type="InterPro" id="IPR050574">
    <property type="entry name" value="HPF/YfiA_ribosome-assoc"/>
</dbReference>
<evidence type="ECO:0000256" key="1">
    <source>
        <dbReference type="ARBA" id="ARBA00022845"/>
    </source>
</evidence>
<evidence type="ECO:0000256" key="3">
    <source>
        <dbReference type="ARBA" id="ARBA00038695"/>
    </source>
</evidence>
<dbReference type="NCBIfam" id="TIGR00741">
    <property type="entry name" value="yfiA"/>
    <property type="match status" value="1"/>
</dbReference>
<dbReference type="PANTHER" id="PTHR33231">
    <property type="entry name" value="30S RIBOSOMAL PROTEIN"/>
    <property type="match status" value="1"/>
</dbReference>
<dbReference type="GO" id="GO:0022627">
    <property type="term" value="C:cytosolic small ribosomal subunit"/>
    <property type="evidence" value="ECO:0007669"/>
    <property type="project" value="TreeGrafter"/>
</dbReference>
<dbReference type="InterPro" id="IPR003489">
    <property type="entry name" value="RHF/RaiA"/>
</dbReference>
<dbReference type="GO" id="GO:0045900">
    <property type="term" value="P:negative regulation of translational elongation"/>
    <property type="evidence" value="ECO:0007669"/>
    <property type="project" value="TreeGrafter"/>
</dbReference>